<evidence type="ECO:0000313" key="3">
    <source>
        <dbReference type="Proteomes" id="UP000254869"/>
    </source>
</evidence>
<protein>
    <submittedName>
        <fullName evidence="2">Helix-turn-helix resolvase-like protein</fullName>
    </submittedName>
</protein>
<dbReference type="GO" id="GO:0000150">
    <property type="term" value="F:DNA strand exchange activity"/>
    <property type="evidence" value="ECO:0007669"/>
    <property type="project" value="InterPro"/>
</dbReference>
<comment type="caution">
    <text evidence="2">The sequence shown here is derived from an EMBL/GenBank/DDBJ whole genome shotgun (WGS) entry which is preliminary data.</text>
</comment>
<evidence type="ECO:0000259" key="1">
    <source>
        <dbReference type="Pfam" id="PF02796"/>
    </source>
</evidence>
<dbReference type="STRING" id="1210086.GCA_001613105_07927"/>
<dbReference type="AlphaFoldDB" id="A0A370HPZ4"/>
<feature type="domain" description="Resolvase HTH" evidence="1">
    <location>
        <begin position="16"/>
        <end position="55"/>
    </location>
</feature>
<dbReference type="PANTHER" id="PTHR35004">
    <property type="entry name" value="TRANSPOSASE RV3428C-RELATED"/>
    <property type="match status" value="1"/>
</dbReference>
<organism evidence="2 3">
    <name type="scientific">Nocardia pseudobrasiliensis</name>
    <dbReference type="NCBI Taxonomy" id="45979"/>
    <lineage>
        <taxon>Bacteria</taxon>
        <taxon>Bacillati</taxon>
        <taxon>Actinomycetota</taxon>
        <taxon>Actinomycetes</taxon>
        <taxon>Mycobacteriales</taxon>
        <taxon>Nocardiaceae</taxon>
        <taxon>Nocardia</taxon>
    </lineage>
</organism>
<sequence>MSERTLTHLVTNHEVLNVEDWAEIRRLHRAEGMPIRTIARHLQISKNTVKKALATHEPPKYRRAPRGSAVEVFEPAIRGLLAEFPDMPTTVIMERVGWTRSRSVFFVRVAQLRPLFKPPDPASRTEYQAGELAQCDLWFPPADIPLGFGHVGRPPVLVMVSGYSRIITATMIPTRQSPDLLAGHWVLISGGRECRECWCGTTNPPSAGGGAGNPG</sequence>
<evidence type="ECO:0000313" key="2">
    <source>
        <dbReference type="EMBL" id="RDI58974.1"/>
    </source>
</evidence>
<keyword evidence="3" id="KW-1185">Reference proteome</keyword>
<gene>
    <name evidence="2" type="ORF">DFR76_1229</name>
</gene>
<dbReference type="GO" id="GO:0003677">
    <property type="term" value="F:DNA binding"/>
    <property type="evidence" value="ECO:0007669"/>
    <property type="project" value="InterPro"/>
</dbReference>
<dbReference type="PANTHER" id="PTHR35004:SF8">
    <property type="entry name" value="TRANSPOSASE RV3428C-RELATED"/>
    <property type="match status" value="1"/>
</dbReference>
<dbReference type="Pfam" id="PF02796">
    <property type="entry name" value="HTH_7"/>
    <property type="match status" value="1"/>
</dbReference>
<dbReference type="EMBL" id="QQBC01000022">
    <property type="protein sequence ID" value="RDI58974.1"/>
    <property type="molecule type" value="Genomic_DNA"/>
</dbReference>
<proteinExistence type="predicted"/>
<name>A0A370HPZ4_9NOCA</name>
<dbReference type="Gene3D" id="1.10.10.60">
    <property type="entry name" value="Homeodomain-like"/>
    <property type="match status" value="1"/>
</dbReference>
<dbReference type="Proteomes" id="UP000254869">
    <property type="component" value="Unassembled WGS sequence"/>
</dbReference>
<reference evidence="2 3" key="1">
    <citation type="submission" date="2018-07" db="EMBL/GenBank/DDBJ databases">
        <title>Genomic Encyclopedia of Type Strains, Phase IV (KMG-IV): sequencing the most valuable type-strain genomes for metagenomic binning, comparative biology and taxonomic classification.</title>
        <authorList>
            <person name="Goeker M."/>
        </authorList>
    </citation>
    <scope>NUCLEOTIDE SEQUENCE [LARGE SCALE GENOMIC DNA]</scope>
    <source>
        <strain evidence="2 3">DSM 44290</strain>
    </source>
</reference>
<accession>A0A370HPZ4</accession>
<dbReference type="InterPro" id="IPR006120">
    <property type="entry name" value="Resolvase_HTH_dom"/>
</dbReference>